<organism evidence="2 3">
    <name type="scientific">Nonomuraea phyllanthi</name>
    <dbReference type="NCBI Taxonomy" id="2219224"/>
    <lineage>
        <taxon>Bacteria</taxon>
        <taxon>Bacillati</taxon>
        <taxon>Actinomycetota</taxon>
        <taxon>Actinomycetes</taxon>
        <taxon>Streptosporangiales</taxon>
        <taxon>Streptosporangiaceae</taxon>
        <taxon>Nonomuraea</taxon>
    </lineage>
</organism>
<dbReference type="SUPFAM" id="SSF56219">
    <property type="entry name" value="DNase I-like"/>
    <property type="match status" value="1"/>
</dbReference>
<sequence length="288" mass="31852">MCRLSCLLTARIMCGGISVMMISQLVIAGLLSPNLSVQAQPPLLHVMTWNVCAGTNAGCALFRRSNAELAWHVAVLATEADVVFLQEFCTDADADLEHQLERRTGRNWSVRSAGLMYSDGSPYQCLPDRNGRPRGVLSVTLAVAGADTGLVVHALTSPPWGARRYAVCTADRAFCTAHFSSGSSYDDRQKGRPYRHIQLRELFKLGRGVIGGDLNLVPRDAAAAYKGRDECDPRRRWTYVTRKRKIDYVFAGEGRVRKCFVDYARSTWSDHVPLHAWVRAGSTPPAPR</sequence>
<accession>A0A5C4UVS0</accession>
<keyword evidence="3" id="KW-1185">Reference proteome</keyword>
<proteinExistence type="predicted"/>
<protein>
    <recommendedName>
        <fullName evidence="1">Endonuclease/exonuclease/phosphatase domain-containing protein</fullName>
    </recommendedName>
</protein>
<gene>
    <name evidence="2" type="ORF">FH608_049875</name>
</gene>
<dbReference type="OrthoDB" id="3515699at2"/>
<evidence type="ECO:0000313" key="2">
    <source>
        <dbReference type="EMBL" id="KAB8182703.1"/>
    </source>
</evidence>
<dbReference type="InterPro" id="IPR036691">
    <property type="entry name" value="Endo/exonu/phosph_ase_sf"/>
</dbReference>
<dbReference type="EMBL" id="VDLX02000039">
    <property type="protein sequence ID" value="KAB8182703.1"/>
    <property type="molecule type" value="Genomic_DNA"/>
</dbReference>
<dbReference type="Proteomes" id="UP000312512">
    <property type="component" value="Unassembled WGS sequence"/>
</dbReference>
<name>A0A5C4UVS0_9ACTN</name>
<evidence type="ECO:0000313" key="3">
    <source>
        <dbReference type="Proteomes" id="UP000312512"/>
    </source>
</evidence>
<dbReference type="InterPro" id="IPR005135">
    <property type="entry name" value="Endo/exonuclease/phosphatase"/>
</dbReference>
<comment type="caution">
    <text evidence="2">The sequence shown here is derived from an EMBL/GenBank/DDBJ whole genome shotgun (WGS) entry which is preliminary data.</text>
</comment>
<evidence type="ECO:0000259" key="1">
    <source>
        <dbReference type="Pfam" id="PF03372"/>
    </source>
</evidence>
<dbReference type="GO" id="GO:0003824">
    <property type="term" value="F:catalytic activity"/>
    <property type="evidence" value="ECO:0007669"/>
    <property type="project" value="InterPro"/>
</dbReference>
<reference evidence="2 3" key="1">
    <citation type="submission" date="2019-10" db="EMBL/GenBank/DDBJ databases">
        <title>Nonomuraea sp. nov., isolated from Phyllanthus amarus.</title>
        <authorList>
            <person name="Klykleung N."/>
            <person name="Tanasupawat S."/>
        </authorList>
    </citation>
    <scope>NUCLEOTIDE SEQUENCE [LARGE SCALE GENOMIC DNA]</scope>
    <source>
        <strain evidence="2 3">PA1-10</strain>
    </source>
</reference>
<dbReference type="Pfam" id="PF03372">
    <property type="entry name" value="Exo_endo_phos"/>
    <property type="match status" value="1"/>
</dbReference>
<dbReference type="AlphaFoldDB" id="A0A5C4UVS0"/>
<feature type="domain" description="Endonuclease/exonuclease/phosphatase" evidence="1">
    <location>
        <begin position="47"/>
        <end position="271"/>
    </location>
</feature>
<dbReference type="Gene3D" id="3.60.10.10">
    <property type="entry name" value="Endonuclease/exonuclease/phosphatase"/>
    <property type="match status" value="1"/>
</dbReference>